<dbReference type="Proteomes" id="UP000467840">
    <property type="component" value="Chromosome 18"/>
</dbReference>
<dbReference type="EMBL" id="JAAGAX010000012">
    <property type="protein sequence ID" value="KAF2297262.1"/>
    <property type="molecule type" value="Genomic_DNA"/>
</dbReference>
<comment type="similarity">
    <text evidence="1">Belongs to the 'GDXG' lipolytic enzyme family.</text>
</comment>
<dbReference type="InterPro" id="IPR013094">
    <property type="entry name" value="AB_hydrolase_3"/>
</dbReference>
<dbReference type="Gene3D" id="3.40.50.1820">
    <property type="entry name" value="alpha/beta hydrolase"/>
    <property type="match status" value="2"/>
</dbReference>
<evidence type="ECO:0000313" key="3">
    <source>
        <dbReference type="EMBL" id="KAF2297262.1"/>
    </source>
</evidence>
<feature type="domain" description="Alpha/beta hydrolase fold-3" evidence="2">
    <location>
        <begin position="84"/>
        <end position="162"/>
    </location>
</feature>
<dbReference type="PANTHER" id="PTHR23024:SF542">
    <property type="entry name" value="ALPHA_BETA HYDROLASE FOLD-3 DOMAIN-CONTAINING PROTEIN"/>
    <property type="match status" value="1"/>
</dbReference>
<dbReference type="SUPFAM" id="SSF53474">
    <property type="entry name" value="alpha/beta-Hydrolases"/>
    <property type="match status" value="1"/>
</dbReference>
<dbReference type="GO" id="GO:0009860">
    <property type="term" value="P:pollen tube growth"/>
    <property type="evidence" value="ECO:0007669"/>
    <property type="project" value="TreeGrafter"/>
</dbReference>
<name>A0A6A6L749_HEVBR</name>
<feature type="domain" description="Alpha/beta hydrolase fold-3" evidence="2">
    <location>
        <begin position="172"/>
        <end position="263"/>
    </location>
</feature>
<dbReference type="Pfam" id="PF07859">
    <property type="entry name" value="Abhydrolase_3"/>
    <property type="match status" value="2"/>
</dbReference>
<dbReference type="AlphaFoldDB" id="A0A6A6L749"/>
<dbReference type="PANTHER" id="PTHR23024">
    <property type="entry name" value="ARYLACETAMIDE DEACETYLASE"/>
    <property type="match status" value="1"/>
</dbReference>
<dbReference type="GO" id="GO:0052689">
    <property type="term" value="F:carboxylic ester hydrolase activity"/>
    <property type="evidence" value="ECO:0007669"/>
    <property type="project" value="TreeGrafter"/>
</dbReference>
<accession>A0A6A6L749</accession>
<comment type="caution">
    <text evidence="3">The sequence shown here is derived from an EMBL/GenBank/DDBJ whole genome shotgun (WGS) entry which is preliminary data.</text>
</comment>
<dbReference type="InterPro" id="IPR029058">
    <property type="entry name" value="AB_hydrolase_fold"/>
</dbReference>
<protein>
    <recommendedName>
        <fullName evidence="2">Alpha/beta hydrolase fold-3 domain-containing protein</fullName>
    </recommendedName>
</protein>
<organism evidence="3 4">
    <name type="scientific">Hevea brasiliensis</name>
    <name type="common">Para rubber tree</name>
    <name type="synonym">Siphonia brasiliensis</name>
    <dbReference type="NCBI Taxonomy" id="3981"/>
    <lineage>
        <taxon>Eukaryota</taxon>
        <taxon>Viridiplantae</taxon>
        <taxon>Streptophyta</taxon>
        <taxon>Embryophyta</taxon>
        <taxon>Tracheophyta</taxon>
        <taxon>Spermatophyta</taxon>
        <taxon>Magnoliopsida</taxon>
        <taxon>eudicotyledons</taxon>
        <taxon>Gunneridae</taxon>
        <taxon>Pentapetalae</taxon>
        <taxon>rosids</taxon>
        <taxon>fabids</taxon>
        <taxon>Malpighiales</taxon>
        <taxon>Euphorbiaceae</taxon>
        <taxon>Crotonoideae</taxon>
        <taxon>Micrandreae</taxon>
        <taxon>Hevea</taxon>
    </lineage>
</organism>
<evidence type="ECO:0000313" key="4">
    <source>
        <dbReference type="Proteomes" id="UP000467840"/>
    </source>
</evidence>
<dbReference type="InterPro" id="IPR050466">
    <property type="entry name" value="Carboxylest/Gibb_receptor"/>
</dbReference>
<reference evidence="3 4" key="1">
    <citation type="journal article" date="2020" name="Mol. Plant">
        <title>The Chromosome-Based Rubber Tree Genome Provides New Insights into Spurge Genome Evolution and Rubber Biosynthesis.</title>
        <authorList>
            <person name="Liu J."/>
            <person name="Shi C."/>
            <person name="Shi C.C."/>
            <person name="Li W."/>
            <person name="Zhang Q.J."/>
            <person name="Zhang Y."/>
            <person name="Li K."/>
            <person name="Lu H.F."/>
            <person name="Shi C."/>
            <person name="Zhu S.T."/>
            <person name="Xiao Z.Y."/>
            <person name="Nan H."/>
            <person name="Yue Y."/>
            <person name="Zhu X.G."/>
            <person name="Wu Y."/>
            <person name="Hong X.N."/>
            <person name="Fan G.Y."/>
            <person name="Tong Y."/>
            <person name="Zhang D."/>
            <person name="Mao C.L."/>
            <person name="Liu Y.L."/>
            <person name="Hao S.J."/>
            <person name="Liu W.Q."/>
            <person name="Lv M.Q."/>
            <person name="Zhang H.B."/>
            <person name="Liu Y."/>
            <person name="Hu-Tang G.R."/>
            <person name="Wang J.P."/>
            <person name="Wang J.H."/>
            <person name="Sun Y.H."/>
            <person name="Ni S.B."/>
            <person name="Chen W.B."/>
            <person name="Zhang X.C."/>
            <person name="Jiao Y.N."/>
            <person name="Eichler E.E."/>
            <person name="Li G.H."/>
            <person name="Liu X."/>
            <person name="Gao L.Z."/>
        </authorList>
    </citation>
    <scope>NUCLEOTIDE SEQUENCE [LARGE SCALE GENOMIC DNA]</scope>
    <source>
        <strain evidence="4">cv. GT1</strain>
        <tissue evidence="3">Leaf</tissue>
    </source>
</reference>
<evidence type="ECO:0000256" key="1">
    <source>
        <dbReference type="ARBA" id="ARBA00010515"/>
    </source>
</evidence>
<gene>
    <name evidence="3" type="ORF">GH714_020233</name>
</gene>
<evidence type="ECO:0000259" key="2">
    <source>
        <dbReference type="Pfam" id="PF07859"/>
    </source>
</evidence>
<proteinExistence type="inferred from homology"/>
<keyword evidence="4" id="KW-1185">Reference proteome</keyword>
<sequence length="290" mass="33230">MSYNIPWKARIPLFIFSTAVSASCRPNFTVNRRLWSFFDFKVPASQTPQNGVKTSDIIIDASRDLWFRLYVPSSASNTTSSPTIIYMHGGGFCFFTADSIATEMCCQRLASELEAIIVSVNYRLAPEHRFPCQYEDCFDILKFIDENFGCLPPSADPNQSIFRGEERTESEIRLVGTPVLNVKLADWFWKAFLPDGSDRDHPAANVFGPKSDNISGVKFPAMLLVIGGFDTLQDWQRKYYQWMKKEGKQVYLVEYPNAIHGFCGFPDLPEYSLFFKEMKDFVKKQYRGII</sequence>